<evidence type="ECO:0008006" key="3">
    <source>
        <dbReference type="Google" id="ProtNLM"/>
    </source>
</evidence>
<sequence>MDAIELLSRYGDGERDFKGVSLRGMILSTNSYRPNTIPTMGLANIREPQNRPHLIGVDLSNADLSEAHLSLVNLTGLTQARYI</sequence>
<proteinExistence type="predicted"/>
<organism evidence="1 2">
    <name type="scientific">Planktothrix agardhii</name>
    <name type="common">Oscillatoria agardhii</name>
    <dbReference type="NCBI Taxonomy" id="1160"/>
    <lineage>
        <taxon>Bacteria</taxon>
        <taxon>Bacillati</taxon>
        <taxon>Cyanobacteriota</taxon>
        <taxon>Cyanophyceae</taxon>
        <taxon>Oscillatoriophycideae</taxon>
        <taxon>Oscillatoriales</taxon>
        <taxon>Microcoleaceae</taxon>
        <taxon>Planktothrix</taxon>
    </lineage>
</organism>
<dbReference type="Pfam" id="PF00805">
    <property type="entry name" value="Pentapeptide"/>
    <property type="match status" value="1"/>
</dbReference>
<evidence type="ECO:0000313" key="1">
    <source>
        <dbReference type="EMBL" id="CAD5947891.1"/>
    </source>
</evidence>
<dbReference type="AlphaFoldDB" id="A0AAD1V5Z4"/>
<protein>
    <recommendedName>
        <fullName evidence="3">Pentapeptide repeat protein</fullName>
    </recommendedName>
</protein>
<dbReference type="InterPro" id="IPR001646">
    <property type="entry name" value="5peptide_repeat"/>
</dbReference>
<dbReference type="Gene3D" id="2.160.20.80">
    <property type="entry name" value="E3 ubiquitin-protein ligase SopA"/>
    <property type="match status" value="1"/>
</dbReference>
<name>A0AAD1V5Z4_PLAAG</name>
<accession>A0AAD1V5Z4</accession>
<evidence type="ECO:0000313" key="2">
    <source>
        <dbReference type="Proteomes" id="UP001153761"/>
    </source>
</evidence>
<dbReference type="Proteomes" id="UP001153761">
    <property type="component" value="Chromosome"/>
</dbReference>
<gene>
    <name evidence="1" type="ORF">PANO66_02417</name>
</gene>
<reference evidence="1" key="1">
    <citation type="submission" date="2020-09" db="EMBL/GenBank/DDBJ databases">
        <authorList>
            <person name="Blom J."/>
        </authorList>
    </citation>
    <scope>NUCLEOTIDE SEQUENCE</scope>
    <source>
        <strain evidence="1">No.66</strain>
    </source>
</reference>
<dbReference type="RefSeq" id="WP_254032373.1">
    <property type="nucleotide sequence ID" value="NZ_LR882963.1"/>
</dbReference>
<dbReference type="EMBL" id="LR882963">
    <property type="protein sequence ID" value="CAD5947891.1"/>
    <property type="molecule type" value="Genomic_DNA"/>
</dbReference>